<evidence type="ECO:0000313" key="1">
    <source>
        <dbReference type="EMBL" id="GIE10285.1"/>
    </source>
</evidence>
<evidence type="ECO:0000313" key="2">
    <source>
        <dbReference type="Proteomes" id="UP000598174"/>
    </source>
</evidence>
<evidence type="ECO:0008006" key="3">
    <source>
        <dbReference type="Google" id="ProtNLM"/>
    </source>
</evidence>
<accession>A0A919IWP4</accession>
<dbReference type="RefSeq" id="WP_203816856.1">
    <property type="nucleotide sequence ID" value="NZ_BAAABP010000031.1"/>
</dbReference>
<gene>
    <name evidence="1" type="ORF">Afe05nite_21250</name>
</gene>
<organism evidence="1 2">
    <name type="scientific">Paractinoplanes ferrugineus</name>
    <dbReference type="NCBI Taxonomy" id="113564"/>
    <lineage>
        <taxon>Bacteria</taxon>
        <taxon>Bacillati</taxon>
        <taxon>Actinomycetota</taxon>
        <taxon>Actinomycetes</taxon>
        <taxon>Micromonosporales</taxon>
        <taxon>Micromonosporaceae</taxon>
        <taxon>Paractinoplanes</taxon>
    </lineage>
</organism>
<keyword evidence="2" id="KW-1185">Reference proteome</keyword>
<dbReference type="EMBL" id="BOMM01000015">
    <property type="protein sequence ID" value="GIE10285.1"/>
    <property type="molecule type" value="Genomic_DNA"/>
</dbReference>
<dbReference type="Proteomes" id="UP000598174">
    <property type="component" value="Unassembled WGS sequence"/>
</dbReference>
<comment type="caution">
    <text evidence="1">The sequence shown here is derived from an EMBL/GenBank/DDBJ whole genome shotgun (WGS) entry which is preliminary data.</text>
</comment>
<proteinExistence type="predicted"/>
<sequence length="525" mass="56211">MNEENIGKLKHEQGNIHAATGVWGTDELAGGCAAAAAIPGFAGDSGTVHDIAGNIGRTHEIATKAWESIRAVGYDGGGIGASWVGDAHVAAQDAVRALMTDIDSLTDAMRTMPGRLRDYASALEQHTPADNGAVDELTDVAEQASRMTALGFLPDFADYDGQKMAELQFRGAQAVDARVTAHEQIRDRGRDLASVLRDNAGLARGRRLRDSPMSALDEIVVAEAGNNPLFQGNGVLTLAQEERAAAAMSGLGDADRQRMMGLLGSSQSPEQRAYLMKMLAAGYSVDDVAKFNGMIAAHGADPRWLAEHLTPFTMDSDRRTGADGKQWNTFDGAQWTQGQYPTCVASSTVAARAAVDPLYALQLTTGGHPGDPALDNPDAFAQRLREQQEQVYDDGRGWTQKLPVIGSDGMSNDQSETIADEQIAPRTGASYRNVDMGGSDARYDRLPQIEQAVDEGYPVPVSTRGDEGGHQMMIVGHQGDQLQIYNPWGYTYWVSEDAFMAGDISNGTEGLPGKPMSVRLPTEVK</sequence>
<reference evidence="1" key="1">
    <citation type="submission" date="2021-01" db="EMBL/GenBank/DDBJ databases">
        <title>Whole genome shotgun sequence of Actinoplanes ferrugineus NBRC 15555.</title>
        <authorList>
            <person name="Komaki H."/>
            <person name="Tamura T."/>
        </authorList>
    </citation>
    <scope>NUCLEOTIDE SEQUENCE</scope>
    <source>
        <strain evidence="1">NBRC 15555</strain>
    </source>
</reference>
<dbReference type="AlphaFoldDB" id="A0A919IWP4"/>
<protein>
    <recommendedName>
        <fullName evidence="3">Peptidoglycan-binding protein</fullName>
    </recommendedName>
</protein>
<name>A0A919IWP4_9ACTN</name>